<evidence type="ECO:0000313" key="5">
    <source>
        <dbReference type="EMBL" id="CAG7818482.1"/>
    </source>
</evidence>
<dbReference type="EMBL" id="CAJVCH010421827">
    <property type="protein sequence ID" value="CAG7818482.1"/>
    <property type="molecule type" value="Genomic_DNA"/>
</dbReference>
<evidence type="ECO:0000256" key="2">
    <source>
        <dbReference type="ARBA" id="ARBA00022630"/>
    </source>
</evidence>
<dbReference type="InterPro" id="IPR000172">
    <property type="entry name" value="GMC_OxRdtase_N"/>
</dbReference>
<dbReference type="GO" id="GO:0016614">
    <property type="term" value="F:oxidoreductase activity, acting on CH-OH group of donors"/>
    <property type="evidence" value="ECO:0007669"/>
    <property type="project" value="InterPro"/>
</dbReference>
<dbReference type="Proteomes" id="UP000708208">
    <property type="component" value="Unassembled WGS sequence"/>
</dbReference>
<dbReference type="PROSITE" id="PS00624">
    <property type="entry name" value="GMC_OXRED_2"/>
    <property type="match status" value="1"/>
</dbReference>
<dbReference type="OrthoDB" id="269227at2759"/>
<evidence type="ECO:0000256" key="1">
    <source>
        <dbReference type="ARBA" id="ARBA00001974"/>
    </source>
</evidence>
<comment type="caution">
    <text evidence="5">The sequence shown here is derived from an EMBL/GenBank/DDBJ whole genome shotgun (WGS) entry which is preliminary data.</text>
</comment>
<evidence type="ECO:0000259" key="4">
    <source>
        <dbReference type="PROSITE" id="PS00624"/>
    </source>
</evidence>
<organism evidence="5 6">
    <name type="scientific">Allacma fusca</name>
    <dbReference type="NCBI Taxonomy" id="39272"/>
    <lineage>
        <taxon>Eukaryota</taxon>
        <taxon>Metazoa</taxon>
        <taxon>Ecdysozoa</taxon>
        <taxon>Arthropoda</taxon>
        <taxon>Hexapoda</taxon>
        <taxon>Collembola</taxon>
        <taxon>Symphypleona</taxon>
        <taxon>Sminthuridae</taxon>
        <taxon>Allacma</taxon>
    </lineage>
</organism>
<evidence type="ECO:0000256" key="3">
    <source>
        <dbReference type="ARBA" id="ARBA00022827"/>
    </source>
</evidence>
<dbReference type="InterPro" id="IPR012132">
    <property type="entry name" value="GMC_OxRdtase"/>
</dbReference>
<accession>A0A8J2KL22</accession>
<protein>
    <recommendedName>
        <fullName evidence="4">Glucose-methanol-choline oxidoreductase N-terminal domain-containing protein</fullName>
    </recommendedName>
</protein>
<dbReference type="Pfam" id="PF00732">
    <property type="entry name" value="GMC_oxred_N"/>
    <property type="match status" value="1"/>
</dbReference>
<keyword evidence="6" id="KW-1185">Reference proteome</keyword>
<gene>
    <name evidence="5" type="ORF">AFUS01_LOCUS28986</name>
</gene>
<feature type="domain" description="Glucose-methanol-choline oxidoreductase N-terminal" evidence="4">
    <location>
        <begin position="283"/>
        <end position="297"/>
    </location>
</feature>
<name>A0A8J2KL22_9HEXA</name>
<dbReference type="AlphaFoldDB" id="A0A8J2KL22"/>
<proteinExistence type="predicted"/>
<comment type="cofactor">
    <cofactor evidence="1">
        <name>FAD</name>
        <dbReference type="ChEBI" id="CHEBI:57692"/>
    </cofactor>
</comment>
<keyword evidence="3" id="KW-0274">FAD</keyword>
<dbReference type="PANTHER" id="PTHR11552">
    <property type="entry name" value="GLUCOSE-METHANOL-CHOLINE GMC OXIDOREDUCTASE"/>
    <property type="match status" value="1"/>
</dbReference>
<sequence>MHANKFQEQDKLKAFPVESDDLGMPFKEIFDFIIVGGGTSGCILARRLVDANFKVLLLEAGGNPPPLLDVPFVNSFIQNHSNSDLDIMFQQVSVQKITAGLPKYNVSKILTGKTMGGSTTINDMQYERGSPQSYDQWAKITGDRTWKYEQILKYFKKMEEYLGISTKEGNGDMNDGTLNLTLGQEIWFNAGRELGFTIFNFSEPQRVGFHPLRFTQKNGMRINTYAAFLKTIEETRKTFLEIRRYSIVSKILFEGKRATGVYYTRHGIPRVASAMKEVIICAGTFKTPILLIKSGIGSESQLRAANVGPIIAILPEVGRNLQDHPIVQIGPISFDDNITLWNPQQNFTFEDVEQFFKFKKGPLTNPYELKFGEAIVASNGSAREVGPGWPDLQISFDSVKCTIRLIRSHSRGLLKFNSSATGIEDPFFLTAEFKFFKIDRDIDAMIQGPNARTEFK</sequence>
<evidence type="ECO:0000313" key="6">
    <source>
        <dbReference type="Proteomes" id="UP000708208"/>
    </source>
</evidence>
<dbReference type="GO" id="GO:0050660">
    <property type="term" value="F:flavin adenine dinucleotide binding"/>
    <property type="evidence" value="ECO:0007669"/>
    <property type="project" value="InterPro"/>
</dbReference>
<dbReference type="PANTHER" id="PTHR11552:SF147">
    <property type="entry name" value="CHOLINE DEHYDROGENASE, MITOCHONDRIAL"/>
    <property type="match status" value="1"/>
</dbReference>
<reference evidence="5" key="1">
    <citation type="submission" date="2021-06" db="EMBL/GenBank/DDBJ databases">
        <authorList>
            <person name="Hodson N. C."/>
            <person name="Mongue J. A."/>
            <person name="Jaron S. K."/>
        </authorList>
    </citation>
    <scope>NUCLEOTIDE SEQUENCE</scope>
</reference>
<keyword evidence="2" id="KW-0285">Flavoprotein</keyword>